<accession>A0A075GLA5</accession>
<protein>
    <submittedName>
        <fullName evidence="2">Uncharacterized protein</fullName>
    </submittedName>
</protein>
<evidence type="ECO:0000256" key="1">
    <source>
        <dbReference type="SAM" id="Phobius"/>
    </source>
</evidence>
<keyword evidence="1" id="KW-0812">Transmembrane</keyword>
<keyword evidence="1" id="KW-1133">Transmembrane helix</keyword>
<dbReference type="EMBL" id="KF900715">
    <property type="protein sequence ID" value="AIF04689.1"/>
    <property type="molecule type" value="Genomic_DNA"/>
</dbReference>
<reference evidence="2" key="1">
    <citation type="journal article" date="2014" name="Genome Biol. Evol.">
        <title>Pangenome evidence for extensive interdomain horizontal transfer affecting lineage core and shell genes in uncultured planktonic thaumarchaeota and euryarchaeota.</title>
        <authorList>
            <person name="Deschamps P."/>
            <person name="Zivanovic Y."/>
            <person name="Moreira D."/>
            <person name="Rodriguez-Valera F."/>
            <person name="Lopez-Garcia P."/>
        </authorList>
    </citation>
    <scope>NUCLEOTIDE SEQUENCE</scope>
</reference>
<proteinExistence type="predicted"/>
<name>A0A075GLA5_9EURY</name>
<organism evidence="2">
    <name type="scientific">uncultured marine group II/III euryarchaeote KM3_175_H12</name>
    <dbReference type="NCBI Taxonomy" id="1457933"/>
    <lineage>
        <taxon>Archaea</taxon>
        <taxon>Methanobacteriati</taxon>
        <taxon>Methanobacteriota</taxon>
        <taxon>environmental samples</taxon>
    </lineage>
</organism>
<evidence type="ECO:0000313" key="2">
    <source>
        <dbReference type="EMBL" id="AIF04689.1"/>
    </source>
</evidence>
<keyword evidence="1" id="KW-0472">Membrane</keyword>
<sequence>MTNAMSGRRSELVRKNLSLMLFLLITTPIALSLPSIFPIAEVEAASNCTYDSQQAGKWHQEISSFNLTGSQKDDAWFDDDDRGFQEDTESFWIGQMGDNIYNNSELKALRTDFHASFEVKNDTASGLRLNLTSGYRYTFCVVTHSENSSNYLEAPMVDFYLIKKYDWDFYQQDYQMRVWENRDLLDKIPPEWRDISAWMPYRDVHAYEGEKATDFAVSLDHDEVSGGFFGLAEEETQWMYLIVDGWDNMRDSDTPAPHRNFSVDITIMTEERFTLPNYTVALFCGGLFVMLIATPIILHSRYQRAGVGPGSEGEQGVDLMPMLETEATKPPPPMN</sequence>
<dbReference type="AlphaFoldDB" id="A0A075GLA5"/>
<feature type="transmembrane region" description="Helical" evidence="1">
    <location>
        <begin position="278"/>
        <end position="298"/>
    </location>
</feature>